<accession>A0A4Y6EKE0</accession>
<dbReference type="GeneID" id="64766036"/>
<sequence>MIAIEFTEQARKPKDRRKVSIVLPQIEAIVRRPKSGKATIHLRSGAWFYLEESYEEVLDTINQMLADGDPVDQLAHYGRKPEGETP</sequence>
<dbReference type="EMBL" id="MK977695">
    <property type="protein sequence ID" value="QDF18505.1"/>
    <property type="molecule type" value="Genomic_DNA"/>
</dbReference>
<protein>
    <submittedName>
        <fullName evidence="1">Uncharacterized protein</fullName>
    </submittedName>
</protein>
<reference evidence="1 2" key="1">
    <citation type="submission" date="2019-05" db="EMBL/GenBank/DDBJ databases">
        <authorList>
            <person name="Pope W.H."/>
            <person name="Garlena R.A."/>
            <person name="Russell D.A."/>
            <person name="Jacobs-Sera D."/>
            <person name="Hatfull G.F."/>
        </authorList>
    </citation>
    <scope>NUCLEOTIDE SEQUENCE [LARGE SCALE GENOMIC DNA]</scope>
</reference>
<evidence type="ECO:0000313" key="1">
    <source>
        <dbReference type="EMBL" id="QDF18505.1"/>
    </source>
</evidence>
<dbReference type="KEGG" id="vg:64766036"/>
<proteinExistence type="predicted"/>
<keyword evidence="2" id="KW-1185">Reference proteome</keyword>
<dbReference type="RefSeq" id="YP_010058807.1">
    <property type="nucleotide sequence ID" value="NC_054723.1"/>
</dbReference>
<name>A0A4Y6EKE0_9CAUD</name>
<gene>
    <name evidence="1" type="primary">18</name>
    <name evidence="1" type="ORF">SEA_PUPPER_18</name>
</gene>
<organism evidence="1 2">
    <name type="scientific">Gordonia phage Pupper</name>
    <dbReference type="NCBI Taxonomy" id="2571249"/>
    <lineage>
        <taxon>Viruses</taxon>
        <taxon>Duplodnaviria</taxon>
        <taxon>Heunggongvirae</taxon>
        <taxon>Uroviricota</taxon>
        <taxon>Caudoviricetes</taxon>
        <taxon>Puppervirus</taxon>
        <taxon>Puppervirus Pupper</taxon>
    </lineage>
</organism>
<dbReference type="Proteomes" id="UP000318375">
    <property type="component" value="Segment"/>
</dbReference>
<evidence type="ECO:0000313" key="2">
    <source>
        <dbReference type="Proteomes" id="UP000318375"/>
    </source>
</evidence>